<dbReference type="Gene3D" id="1.10.443.10">
    <property type="entry name" value="Intergrase catalytic core"/>
    <property type="match status" value="1"/>
</dbReference>
<dbReference type="InterPro" id="IPR044068">
    <property type="entry name" value="CB"/>
</dbReference>
<keyword evidence="2 4" id="KW-0238">DNA-binding</keyword>
<dbReference type="RefSeq" id="WP_162084331.1">
    <property type="nucleotide sequence ID" value="NZ_AP021881.1"/>
</dbReference>
<dbReference type="GO" id="GO:0003677">
    <property type="term" value="F:DNA binding"/>
    <property type="evidence" value="ECO:0007669"/>
    <property type="project" value="UniProtKB-UniRule"/>
</dbReference>
<accession>A0A809SH08</accession>
<evidence type="ECO:0000313" key="8">
    <source>
        <dbReference type="Proteomes" id="UP000463939"/>
    </source>
</evidence>
<proteinExistence type="predicted"/>
<dbReference type="CDD" id="cd00796">
    <property type="entry name" value="INT_Rci_Hp1_C"/>
    <property type="match status" value="1"/>
</dbReference>
<evidence type="ECO:0000259" key="5">
    <source>
        <dbReference type="PROSITE" id="PS51898"/>
    </source>
</evidence>
<dbReference type="InterPro" id="IPR011010">
    <property type="entry name" value="DNA_brk_join_enz"/>
</dbReference>
<evidence type="ECO:0000313" key="7">
    <source>
        <dbReference type="EMBL" id="BBP00390.1"/>
    </source>
</evidence>
<sequence>MATFEQRESGWWQAKIRRKGYPQESKTFRTKTEAEAWARSVETALDKGSYISASLAEKTTFADVVSRFMKEFAPFHYRIRDDKKEAWRFQCNHLENALGEYSLAAITPQVVTSYRDARSELVSGSTVRKEIYMLSKILTVANQEFGITLPMGNPVKNIRKPKENNSRDRRLSESELNKLIEQCKASRNKWLLPALVISVETAMRQGELLQLTWSMIDKKRHLALLLDPDKIKTEEPRAVPLSSTALAVIESLPRSLGGLLIPVERMTLYHAFHAACERAGIDDYTWHDLRHEAMSRLGERGDMSIIELASISGHKTLQMLKRYTHLDAEKLAKKLG</sequence>
<dbReference type="GO" id="GO:0006310">
    <property type="term" value="P:DNA recombination"/>
    <property type="evidence" value="ECO:0007669"/>
    <property type="project" value="UniProtKB-KW"/>
</dbReference>
<evidence type="ECO:0000256" key="1">
    <source>
        <dbReference type="ARBA" id="ARBA00022908"/>
    </source>
</evidence>
<dbReference type="SUPFAM" id="SSF56349">
    <property type="entry name" value="DNA breaking-rejoining enzymes"/>
    <property type="match status" value="1"/>
</dbReference>
<gene>
    <name evidence="7" type="ORF">SFSGTM_10980</name>
</gene>
<dbReference type="PANTHER" id="PTHR30349">
    <property type="entry name" value="PHAGE INTEGRASE-RELATED"/>
    <property type="match status" value="1"/>
</dbReference>
<dbReference type="InterPro" id="IPR013762">
    <property type="entry name" value="Integrase-like_cat_sf"/>
</dbReference>
<keyword evidence="1" id="KW-0229">DNA integration</keyword>
<keyword evidence="8" id="KW-1185">Reference proteome</keyword>
<dbReference type="PANTHER" id="PTHR30349:SF94">
    <property type="entry name" value="INTEGRASE_RECOMBINASE HI_1414-RELATED"/>
    <property type="match status" value="1"/>
</dbReference>
<dbReference type="KEGG" id="sniv:SFSGTM_10980"/>
<dbReference type="Gene3D" id="1.10.150.130">
    <property type="match status" value="1"/>
</dbReference>
<evidence type="ECO:0000256" key="3">
    <source>
        <dbReference type="ARBA" id="ARBA00023172"/>
    </source>
</evidence>
<dbReference type="PROSITE" id="PS51898">
    <property type="entry name" value="TYR_RECOMBINASE"/>
    <property type="match status" value="1"/>
</dbReference>
<dbReference type="AlphaFoldDB" id="A0A809SH08"/>
<dbReference type="PROSITE" id="PS51900">
    <property type="entry name" value="CB"/>
    <property type="match status" value="1"/>
</dbReference>
<feature type="domain" description="Tyr recombinase" evidence="5">
    <location>
        <begin position="166"/>
        <end position="336"/>
    </location>
</feature>
<dbReference type="InterPro" id="IPR002104">
    <property type="entry name" value="Integrase_catalytic"/>
</dbReference>
<evidence type="ECO:0000256" key="2">
    <source>
        <dbReference type="ARBA" id="ARBA00023125"/>
    </source>
</evidence>
<name>A0A809SH08_9PROT</name>
<dbReference type="InterPro" id="IPR010998">
    <property type="entry name" value="Integrase_recombinase_N"/>
</dbReference>
<dbReference type="Pfam" id="PF00589">
    <property type="entry name" value="Phage_integrase"/>
    <property type="match status" value="1"/>
</dbReference>
<feature type="domain" description="Core-binding (CB)" evidence="6">
    <location>
        <begin position="59"/>
        <end position="142"/>
    </location>
</feature>
<keyword evidence="3" id="KW-0233">DNA recombination</keyword>
<dbReference type="InterPro" id="IPR050090">
    <property type="entry name" value="Tyrosine_recombinase_XerCD"/>
</dbReference>
<reference evidence="8" key="1">
    <citation type="submission" date="2019-11" db="EMBL/GenBank/DDBJ databases">
        <title>Isolation and characterization of a novel species in the genus Sulfuriferula.</title>
        <authorList>
            <person name="Mochizuki J."/>
            <person name="Kojima H."/>
            <person name="Fukui M."/>
        </authorList>
    </citation>
    <scope>NUCLEOTIDE SEQUENCE [LARGE SCALE GENOMIC DNA]</scope>
    <source>
        <strain evidence="8">SGTM</strain>
    </source>
</reference>
<dbReference type="Proteomes" id="UP000463939">
    <property type="component" value="Chromosome"/>
</dbReference>
<dbReference type="EMBL" id="AP021881">
    <property type="protein sequence ID" value="BBP00390.1"/>
    <property type="molecule type" value="Genomic_DNA"/>
</dbReference>
<dbReference type="GO" id="GO:0015074">
    <property type="term" value="P:DNA integration"/>
    <property type="evidence" value="ECO:0007669"/>
    <property type="project" value="UniProtKB-KW"/>
</dbReference>
<evidence type="ECO:0000259" key="6">
    <source>
        <dbReference type="PROSITE" id="PS51900"/>
    </source>
</evidence>
<evidence type="ECO:0000256" key="4">
    <source>
        <dbReference type="PROSITE-ProRule" id="PRU01248"/>
    </source>
</evidence>
<protein>
    <submittedName>
        <fullName evidence="7">Integrase</fullName>
    </submittedName>
</protein>
<organism evidence="7 8">
    <name type="scientific">Sulfuriferula nivalis</name>
    <dbReference type="NCBI Taxonomy" id="2675298"/>
    <lineage>
        <taxon>Bacteria</taxon>
        <taxon>Pseudomonadati</taxon>
        <taxon>Pseudomonadota</taxon>
        <taxon>Betaproteobacteria</taxon>
        <taxon>Nitrosomonadales</taxon>
        <taxon>Sulfuricellaceae</taxon>
        <taxon>Sulfuriferula</taxon>
    </lineage>
</organism>